<comment type="caution">
    <text evidence="2">The sequence shown here is derived from an EMBL/GenBank/DDBJ whole genome shotgun (WGS) entry which is preliminary data.</text>
</comment>
<organism evidence="2 3">
    <name type="scientific">Mycobacterium saskatchewanense</name>
    <dbReference type="NCBI Taxonomy" id="220927"/>
    <lineage>
        <taxon>Bacteria</taxon>
        <taxon>Bacillati</taxon>
        <taxon>Actinomycetota</taxon>
        <taxon>Actinomycetes</taxon>
        <taxon>Mycobacteriales</taxon>
        <taxon>Mycobacteriaceae</taxon>
        <taxon>Mycobacterium</taxon>
        <taxon>Mycobacterium simiae complex</taxon>
    </lineage>
</organism>
<sequence length="515" mass="52305">MSFVVTAPEQVTSAAGELTQVGANLQEATAAAAARTTGVASAAADEISLAISQLFGTYGQQFQALTAQATAFHDEFVRLLNGGAAAYASAEIANAEQTVLNQAGLDGAGSFGAMATGAAATLPGGAYAQLVANTTANLQSLFGTWAADPFPFLRQVLANQLGYLQQAVLAVNGTIQNFPAVLANLPATIQGLLSLSPAQFIQQFIATQVGFAQTFVTSAANMVTGIVDGLPAFAAELQVAFQAVLAGNFNGAVIDVAQAYANLLVTGINPGTLVGSFTGNIFPVDNLALNIAGNPTLLGPLGDLFTITNIPGQEAQYFTNLLPTGSIPQQIAQNMTNVLNALTIPSIGFDVAVPVFNPPAVQYSAFFGLPLVLTYAMAGAPIATLNGIASTATAVQQALLAGDGVGAIGTLFDAPAIVANGFLNSDTLVDMTFAVPVSLAPLPLPSPVVSVDLHLPFDGILVAPHPITATVDVTGLPIQLGFPTTVSVGGTPFMGIVPLLVNYLPQQLADAITPG</sequence>
<accession>A0AAJ3NKV2</accession>
<dbReference type="EMBL" id="LQPR01000081">
    <property type="protein sequence ID" value="ORW64683.1"/>
    <property type="molecule type" value="Genomic_DNA"/>
</dbReference>
<dbReference type="RefSeq" id="WP_085258420.1">
    <property type="nucleotide sequence ID" value="NZ_AP022573.1"/>
</dbReference>
<evidence type="ECO:0000259" key="1">
    <source>
        <dbReference type="Pfam" id="PF00934"/>
    </source>
</evidence>
<gene>
    <name evidence="2" type="ORF">AWC23_25400</name>
</gene>
<dbReference type="SUPFAM" id="SSF140459">
    <property type="entry name" value="PE/PPE dimer-like"/>
    <property type="match status" value="1"/>
</dbReference>
<feature type="domain" description="PE" evidence="1">
    <location>
        <begin position="4"/>
        <end position="94"/>
    </location>
</feature>
<dbReference type="Gene3D" id="1.10.287.850">
    <property type="entry name" value="HP0062-like domain"/>
    <property type="match status" value="1"/>
</dbReference>
<keyword evidence="3" id="KW-1185">Reference proteome</keyword>
<evidence type="ECO:0000313" key="3">
    <source>
        <dbReference type="Proteomes" id="UP000193387"/>
    </source>
</evidence>
<proteinExistence type="predicted"/>
<dbReference type="Proteomes" id="UP000193387">
    <property type="component" value="Unassembled WGS sequence"/>
</dbReference>
<reference evidence="2 3" key="1">
    <citation type="submission" date="2016-01" db="EMBL/GenBank/DDBJ databases">
        <title>The new phylogeny of the genus Mycobacterium.</title>
        <authorList>
            <person name="Tarcisio F."/>
            <person name="Conor M."/>
            <person name="Antonella G."/>
            <person name="Elisabetta G."/>
            <person name="Giulia F.S."/>
            <person name="Sara T."/>
            <person name="Anna F."/>
            <person name="Clotilde B."/>
            <person name="Roberto B."/>
            <person name="Veronica D.S."/>
            <person name="Fabio R."/>
            <person name="Monica P."/>
            <person name="Olivier J."/>
            <person name="Enrico T."/>
            <person name="Nicola S."/>
        </authorList>
    </citation>
    <scope>NUCLEOTIDE SEQUENCE [LARGE SCALE GENOMIC DNA]</scope>
    <source>
        <strain evidence="2 3">DSM 44616</strain>
    </source>
</reference>
<dbReference type="Pfam" id="PF00934">
    <property type="entry name" value="PE"/>
    <property type="match status" value="1"/>
</dbReference>
<dbReference type="AlphaFoldDB" id="A0AAJ3NKV2"/>
<name>A0AAJ3NKV2_9MYCO</name>
<evidence type="ECO:0000313" key="2">
    <source>
        <dbReference type="EMBL" id="ORW64683.1"/>
    </source>
</evidence>
<dbReference type="InterPro" id="IPR000084">
    <property type="entry name" value="PE-PGRS_N"/>
</dbReference>
<protein>
    <recommendedName>
        <fullName evidence="1">PE domain-containing protein</fullName>
    </recommendedName>
</protein>
<dbReference type="InterPro" id="IPR038332">
    <property type="entry name" value="PPE_sf"/>
</dbReference>